<feature type="transmembrane region" description="Helical" evidence="1">
    <location>
        <begin position="47"/>
        <end position="70"/>
    </location>
</feature>
<keyword evidence="1" id="KW-1133">Transmembrane helix</keyword>
<feature type="transmembrane region" description="Helical" evidence="1">
    <location>
        <begin position="22"/>
        <end position="41"/>
    </location>
</feature>
<evidence type="ECO:0000256" key="1">
    <source>
        <dbReference type="SAM" id="Phobius"/>
    </source>
</evidence>
<feature type="transmembrane region" description="Helical" evidence="1">
    <location>
        <begin position="82"/>
        <end position="102"/>
    </location>
</feature>
<name>A0ABY3Z0V1_STRRM</name>
<dbReference type="Proteomes" id="UP000829494">
    <property type="component" value="Chromosome"/>
</dbReference>
<gene>
    <name evidence="2" type="ORF">SRIMR7_15580</name>
</gene>
<evidence type="ECO:0000313" key="2">
    <source>
        <dbReference type="EMBL" id="UNZ03580.1"/>
    </source>
</evidence>
<sequence>MSVRRIEPGDARERTGWWLLDCTLRYFAVFSVGWVVVWATFPAEGWYGLLGGFGLFAYSGLPSLIIIMSLSGRRTLREQDEFRVLAGLLSLIPLVPLLLLGWRALFFVAVQLGFVWWLLPLPTRCVLAAVEPGRERERQRWAK</sequence>
<evidence type="ECO:0000313" key="3">
    <source>
        <dbReference type="Proteomes" id="UP000829494"/>
    </source>
</evidence>
<protein>
    <recommendedName>
        <fullName evidence="4">Integral membrane protein</fullName>
    </recommendedName>
</protein>
<keyword evidence="1" id="KW-0472">Membrane</keyword>
<keyword evidence="3" id="KW-1185">Reference proteome</keyword>
<dbReference type="EMBL" id="CP094298">
    <property type="protein sequence ID" value="UNZ03580.1"/>
    <property type="molecule type" value="Genomic_DNA"/>
</dbReference>
<keyword evidence="1" id="KW-0812">Transmembrane</keyword>
<accession>A0ABY3Z0V1</accession>
<organism evidence="2 3">
    <name type="scientific">Streptomyces rimosus subsp. rimosus</name>
    <dbReference type="NCBI Taxonomy" id="132474"/>
    <lineage>
        <taxon>Bacteria</taxon>
        <taxon>Bacillati</taxon>
        <taxon>Actinomycetota</taxon>
        <taxon>Actinomycetes</taxon>
        <taxon>Kitasatosporales</taxon>
        <taxon>Streptomycetaceae</taxon>
        <taxon>Streptomyces</taxon>
    </lineage>
</organism>
<evidence type="ECO:0008006" key="4">
    <source>
        <dbReference type="Google" id="ProtNLM"/>
    </source>
</evidence>
<proteinExistence type="predicted"/>
<reference evidence="2 3" key="1">
    <citation type="submission" date="2022-03" db="EMBL/GenBank/DDBJ databases">
        <title>Complete genome of Streptomyces rimosus ssp. rimosus R7 (=ATCC 10970).</title>
        <authorList>
            <person name="Beganovic S."/>
            <person name="Ruckert C."/>
            <person name="Busche T."/>
            <person name="Kalinowski J."/>
            <person name="Wittmann C."/>
        </authorList>
    </citation>
    <scope>NUCLEOTIDE SEQUENCE [LARGE SCALE GENOMIC DNA]</scope>
    <source>
        <strain evidence="2 3">R7</strain>
    </source>
</reference>